<dbReference type="RefSeq" id="WP_257767089.1">
    <property type="nucleotide sequence ID" value="NZ_CP102480.1"/>
</dbReference>
<dbReference type="Proteomes" id="UP001060336">
    <property type="component" value="Chromosome"/>
</dbReference>
<gene>
    <name evidence="1" type="ORF">NUH88_14320</name>
</gene>
<dbReference type="Gene3D" id="3.10.129.10">
    <property type="entry name" value="Hotdog Thioesterase"/>
    <property type="match status" value="1"/>
</dbReference>
<protein>
    <submittedName>
        <fullName evidence="1">Acyl-CoA thioesterase</fullName>
    </submittedName>
</protein>
<dbReference type="InterPro" id="IPR029069">
    <property type="entry name" value="HotDog_dom_sf"/>
</dbReference>
<keyword evidence="2" id="KW-1185">Reference proteome</keyword>
<reference evidence="1" key="1">
    <citation type="submission" date="2022-08" db="EMBL/GenBank/DDBJ databases">
        <title>Nisaea acidiphila sp. nov., isolated from a marine algal debris and emended description of the genus Nisaea Urios et al. 2008.</title>
        <authorList>
            <person name="Kwon K."/>
        </authorList>
    </citation>
    <scope>NUCLEOTIDE SEQUENCE</scope>
    <source>
        <strain evidence="1">MEBiC11861</strain>
    </source>
</reference>
<dbReference type="SUPFAM" id="SSF54637">
    <property type="entry name" value="Thioesterase/thiol ester dehydrase-isomerase"/>
    <property type="match status" value="1"/>
</dbReference>
<dbReference type="CDD" id="cd00586">
    <property type="entry name" value="4HBT"/>
    <property type="match status" value="1"/>
</dbReference>
<dbReference type="KEGG" id="naci:NUH88_14320"/>
<accession>A0A9J7AN38</accession>
<organism evidence="1 2">
    <name type="scientific">Nisaea acidiphila</name>
    <dbReference type="NCBI Taxonomy" id="1862145"/>
    <lineage>
        <taxon>Bacteria</taxon>
        <taxon>Pseudomonadati</taxon>
        <taxon>Pseudomonadota</taxon>
        <taxon>Alphaproteobacteria</taxon>
        <taxon>Rhodospirillales</taxon>
        <taxon>Thalassobaculaceae</taxon>
        <taxon>Nisaea</taxon>
    </lineage>
</organism>
<dbReference type="AlphaFoldDB" id="A0A9J7AN38"/>
<evidence type="ECO:0000313" key="2">
    <source>
        <dbReference type="Proteomes" id="UP001060336"/>
    </source>
</evidence>
<evidence type="ECO:0000313" key="1">
    <source>
        <dbReference type="EMBL" id="UUX48582.1"/>
    </source>
</evidence>
<proteinExistence type="predicted"/>
<dbReference type="Pfam" id="PF13279">
    <property type="entry name" value="4HBT_2"/>
    <property type="match status" value="1"/>
</dbReference>
<name>A0A9J7AN38_9PROT</name>
<sequence>MPVFQMQQEVRFQHCDPAAIVFYPRYFEMINLTVEEWFGSGLGWGFHRMHEVDDRGIPTARIKVEFHAPSRLGDVLDWSLAVKRMGSSSLDVEILASCAGEPRLTCRSTLVQFVKSTGKPVAWPEELKAKMSEFGA</sequence>
<dbReference type="EMBL" id="CP102480">
    <property type="protein sequence ID" value="UUX48582.1"/>
    <property type="molecule type" value="Genomic_DNA"/>
</dbReference>